<dbReference type="GO" id="GO:0009401">
    <property type="term" value="P:phosphoenolpyruvate-dependent sugar phosphotransferase system"/>
    <property type="evidence" value="ECO:0007669"/>
    <property type="project" value="InterPro"/>
</dbReference>
<dbReference type="SUPFAM" id="SSF52794">
    <property type="entry name" value="PTS system IIB component-like"/>
    <property type="match status" value="1"/>
</dbReference>
<organism evidence="2">
    <name type="scientific">freshwater metagenome</name>
    <dbReference type="NCBI Taxonomy" id="449393"/>
    <lineage>
        <taxon>unclassified sequences</taxon>
        <taxon>metagenomes</taxon>
        <taxon>ecological metagenomes</taxon>
    </lineage>
</organism>
<dbReference type="Gene3D" id="3.40.50.2300">
    <property type="match status" value="1"/>
</dbReference>
<protein>
    <submittedName>
        <fullName evidence="2">Unannotated protein</fullName>
    </submittedName>
</protein>
<dbReference type="InterPro" id="IPR036095">
    <property type="entry name" value="PTS_EIIB-like_sf"/>
</dbReference>
<gene>
    <name evidence="2" type="ORF">UFOPK1413_00724</name>
</gene>
<dbReference type="GO" id="GO:0008982">
    <property type="term" value="F:protein-N(PI)-phosphohistidine-sugar phosphotransferase activity"/>
    <property type="evidence" value="ECO:0007669"/>
    <property type="project" value="InterPro"/>
</dbReference>
<name>A0A6J6BQC2_9ZZZZ</name>
<reference evidence="2" key="1">
    <citation type="submission" date="2020-05" db="EMBL/GenBank/DDBJ databases">
        <authorList>
            <person name="Chiriac C."/>
            <person name="Salcher M."/>
            <person name="Ghai R."/>
            <person name="Kavagutti S V."/>
        </authorList>
    </citation>
    <scope>NUCLEOTIDE SEQUENCE</scope>
</reference>
<sequence>MTQVLVVCAAGASSTFLVRRLTDLASAAGLTWSFAPSSVDSIRDDSTSIVAVSAHVATPEVLDSLITRGISHVVLPDTVRGGFGAEDALAEILSFVDDNDGHAGSIVEPHRVEGTN</sequence>
<dbReference type="AlphaFoldDB" id="A0A6J6BQC2"/>
<keyword evidence="1" id="KW-0808">Transferase</keyword>
<evidence type="ECO:0000256" key="1">
    <source>
        <dbReference type="ARBA" id="ARBA00022679"/>
    </source>
</evidence>
<proteinExistence type="predicted"/>
<evidence type="ECO:0000313" key="2">
    <source>
        <dbReference type="EMBL" id="CAB4540857.1"/>
    </source>
</evidence>
<dbReference type="EMBL" id="CAEZSG010000107">
    <property type="protein sequence ID" value="CAB4540857.1"/>
    <property type="molecule type" value="Genomic_DNA"/>
</dbReference>
<accession>A0A6J6BQC2</accession>